<feature type="transmembrane region" description="Helical" evidence="3">
    <location>
        <begin position="427"/>
        <end position="444"/>
    </location>
</feature>
<feature type="compositionally biased region" description="Low complexity" evidence="2">
    <location>
        <begin position="19"/>
        <end position="29"/>
    </location>
</feature>
<comment type="caution">
    <text evidence="5">The sequence shown here is derived from an EMBL/GenBank/DDBJ whole genome shotgun (WGS) entry which is preliminary data.</text>
</comment>
<keyword evidence="1" id="KW-0479">Metal-binding</keyword>
<dbReference type="SUPFAM" id="SSF57850">
    <property type="entry name" value="RING/U-box"/>
    <property type="match status" value="1"/>
</dbReference>
<evidence type="ECO:0000313" key="6">
    <source>
        <dbReference type="Proteomes" id="UP000800235"/>
    </source>
</evidence>
<organism evidence="5 6">
    <name type="scientific">Tothia fuscella</name>
    <dbReference type="NCBI Taxonomy" id="1048955"/>
    <lineage>
        <taxon>Eukaryota</taxon>
        <taxon>Fungi</taxon>
        <taxon>Dikarya</taxon>
        <taxon>Ascomycota</taxon>
        <taxon>Pezizomycotina</taxon>
        <taxon>Dothideomycetes</taxon>
        <taxon>Pleosporomycetidae</taxon>
        <taxon>Venturiales</taxon>
        <taxon>Cylindrosympodiaceae</taxon>
        <taxon>Tothia</taxon>
    </lineage>
</organism>
<keyword evidence="6" id="KW-1185">Reference proteome</keyword>
<dbReference type="Pfam" id="PF13639">
    <property type="entry name" value="zf-RING_2"/>
    <property type="match status" value="1"/>
</dbReference>
<dbReference type="InterPro" id="IPR013083">
    <property type="entry name" value="Znf_RING/FYVE/PHD"/>
</dbReference>
<dbReference type="PROSITE" id="PS50089">
    <property type="entry name" value="ZF_RING_2"/>
    <property type="match status" value="1"/>
</dbReference>
<keyword evidence="3" id="KW-0812">Transmembrane</keyword>
<protein>
    <recommendedName>
        <fullName evidence="4">RING-type domain-containing protein</fullName>
    </recommendedName>
</protein>
<dbReference type="Proteomes" id="UP000800235">
    <property type="component" value="Unassembled WGS sequence"/>
</dbReference>
<name>A0A9P4NW56_9PEZI</name>
<dbReference type="AlphaFoldDB" id="A0A9P4NW56"/>
<feature type="region of interest" description="Disordered" evidence="2">
    <location>
        <begin position="193"/>
        <end position="214"/>
    </location>
</feature>
<dbReference type="Gene3D" id="3.30.40.10">
    <property type="entry name" value="Zinc/RING finger domain, C3HC4 (zinc finger)"/>
    <property type="match status" value="1"/>
</dbReference>
<dbReference type="InterPro" id="IPR001841">
    <property type="entry name" value="Znf_RING"/>
</dbReference>
<dbReference type="SMART" id="SM00184">
    <property type="entry name" value="RING"/>
    <property type="match status" value="1"/>
</dbReference>
<evidence type="ECO:0000256" key="3">
    <source>
        <dbReference type="SAM" id="Phobius"/>
    </source>
</evidence>
<keyword evidence="3" id="KW-1133">Transmembrane helix</keyword>
<feature type="compositionally biased region" description="Polar residues" evidence="2">
    <location>
        <begin position="47"/>
        <end position="56"/>
    </location>
</feature>
<evidence type="ECO:0000259" key="4">
    <source>
        <dbReference type="PROSITE" id="PS50089"/>
    </source>
</evidence>
<gene>
    <name evidence="5" type="ORF">EJ08DRAFT_658308</name>
</gene>
<dbReference type="OrthoDB" id="8062037at2759"/>
<keyword evidence="1" id="KW-0863">Zinc-finger</keyword>
<evidence type="ECO:0000256" key="2">
    <source>
        <dbReference type="SAM" id="MobiDB-lite"/>
    </source>
</evidence>
<dbReference type="EMBL" id="MU007021">
    <property type="protein sequence ID" value="KAF2433420.1"/>
    <property type="molecule type" value="Genomic_DNA"/>
</dbReference>
<feature type="compositionally biased region" description="Basic and acidic residues" evidence="2">
    <location>
        <begin position="364"/>
        <end position="378"/>
    </location>
</feature>
<keyword evidence="1" id="KW-0862">Zinc</keyword>
<feature type="domain" description="RING-type" evidence="4">
    <location>
        <begin position="69"/>
        <end position="113"/>
    </location>
</feature>
<accession>A0A9P4NW56</accession>
<proteinExistence type="predicted"/>
<feature type="region of interest" description="Disordered" evidence="2">
    <location>
        <begin position="1"/>
        <end position="63"/>
    </location>
</feature>
<keyword evidence="3" id="KW-0472">Membrane</keyword>
<evidence type="ECO:0000313" key="5">
    <source>
        <dbReference type="EMBL" id="KAF2433420.1"/>
    </source>
</evidence>
<sequence length="514" mass="56781">MCDSVQIPMALPKEGQDDTATTTANNNTRTPKEKERQRAYANKPTLMDNTNFQDSEPQAKEDDDAVDDCLICQQPIGNESTRATILPCGHKDFHGKDCLWLWTGRNPTCPYCRGPTDRIQAGQHGPLFVRSQNRYVRQIPNLARVSSMFNVNRNTLATPLRTLLFAADATVAAVERYLSRFGSGPVLKINTGVLGPDLESESDDESDSEDDIAQREEDVWRDEFERAHGFRPQRIEPRDEVDGPRDTGGPIGWKAVSAAELSIILGLYENQNSRNLGGIIIVVYGRAEEGSNDDENLRDANQLTLERLHGLEPVNISDLSSNDVLNGDEGLIVGDESSNRDATTASSIHDEATIENEVTTDNEGDAKEDVDPQEDAPRNDAPADTDTKLPFTGTTYIEVLNKGGESFCRMTLHIMGGRTCIMDDERWSYGIYLAVIFFQVYFSGYKFPKVSGSGIVIANNRLSPLCSEFEDAFGIALAMITVVCIELASVNFAFQVKSSISSHIAPVWSRNLIL</sequence>
<dbReference type="GO" id="GO:0008270">
    <property type="term" value="F:zinc ion binding"/>
    <property type="evidence" value="ECO:0007669"/>
    <property type="project" value="UniProtKB-KW"/>
</dbReference>
<reference evidence="5" key="1">
    <citation type="journal article" date="2020" name="Stud. Mycol.">
        <title>101 Dothideomycetes genomes: a test case for predicting lifestyles and emergence of pathogens.</title>
        <authorList>
            <person name="Haridas S."/>
            <person name="Albert R."/>
            <person name="Binder M."/>
            <person name="Bloem J."/>
            <person name="Labutti K."/>
            <person name="Salamov A."/>
            <person name="Andreopoulos B."/>
            <person name="Baker S."/>
            <person name="Barry K."/>
            <person name="Bills G."/>
            <person name="Bluhm B."/>
            <person name="Cannon C."/>
            <person name="Castanera R."/>
            <person name="Culley D."/>
            <person name="Daum C."/>
            <person name="Ezra D."/>
            <person name="Gonzalez J."/>
            <person name="Henrissat B."/>
            <person name="Kuo A."/>
            <person name="Liang C."/>
            <person name="Lipzen A."/>
            <person name="Lutzoni F."/>
            <person name="Magnuson J."/>
            <person name="Mondo S."/>
            <person name="Nolan M."/>
            <person name="Ohm R."/>
            <person name="Pangilinan J."/>
            <person name="Park H.-J."/>
            <person name="Ramirez L."/>
            <person name="Alfaro M."/>
            <person name="Sun H."/>
            <person name="Tritt A."/>
            <person name="Yoshinaga Y."/>
            <person name="Zwiers L.-H."/>
            <person name="Turgeon B."/>
            <person name="Goodwin S."/>
            <person name="Spatafora J."/>
            <person name="Crous P."/>
            <person name="Grigoriev I."/>
        </authorList>
    </citation>
    <scope>NUCLEOTIDE SEQUENCE</scope>
    <source>
        <strain evidence="5">CBS 130266</strain>
    </source>
</reference>
<feature type="region of interest" description="Disordered" evidence="2">
    <location>
        <begin position="330"/>
        <end position="387"/>
    </location>
</feature>
<feature type="compositionally biased region" description="Acidic residues" evidence="2">
    <location>
        <begin position="198"/>
        <end position="211"/>
    </location>
</feature>
<feature type="transmembrane region" description="Helical" evidence="3">
    <location>
        <begin position="472"/>
        <end position="494"/>
    </location>
</feature>
<evidence type="ECO:0000256" key="1">
    <source>
        <dbReference type="PROSITE-ProRule" id="PRU00175"/>
    </source>
</evidence>